<protein>
    <recommendedName>
        <fullName evidence="3">Transposase</fullName>
    </recommendedName>
</protein>
<evidence type="ECO:0000313" key="1">
    <source>
        <dbReference type="EMBL" id="BAN56060.1"/>
    </source>
</evidence>
<reference evidence="1 2" key="1">
    <citation type="journal article" date="2014" name="Genome Announc.">
        <title>The Complete Genome Sequence of Pseudomonas putida NBRC 14164T Confirms High Intraspecies Variation.</title>
        <authorList>
            <person name="Ohji S."/>
            <person name="Yamazoe A."/>
            <person name="Hosoyama A."/>
            <person name="Tsuchikane K."/>
            <person name="Ezaki T."/>
            <person name="Fujita N."/>
        </authorList>
    </citation>
    <scope>NUCLEOTIDE SEQUENCE [LARGE SCALE GENOMIC DNA]</scope>
    <source>
        <strain evidence="1 2">NBRC 14164</strain>
    </source>
</reference>
<dbReference type="EMBL" id="AP013070">
    <property type="protein sequence ID" value="BAN56060.1"/>
    <property type="molecule type" value="Genomic_DNA"/>
</dbReference>
<dbReference type="Proteomes" id="UP000016702">
    <property type="component" value="Chromosome"/>
</dbReference>
<sequence length="101" mass="11283">MADVFNFLQERIAMLLANGFAEQLTQHMDIFTQTHIDISHRPSLRRIPFRLHAIPVGAGMPVNTGAAGARHRVLILRGHARSHRHCICTEECPQPNANGKP</sequence>
<name>A0ABM7EJS9_PSEPU</name>
<evidence type="ECO:0008006" key="3">
    <source>
        <dbReference type="Google" id="ProtNLM"/>
    </source>
</evidence>
<accession>A0ABM7EJS9</accession>
<organism evidence="1 2">
    <name type="scientific">Pseudomonas putida NBRC 14164</name>
    <dbReference type="NCBI Taxonomy" id="1211579"/>
    <lineage>
        <taxon>Bacteria</taxon>
        <taxon>Pseudomonadati</taxon>
        <taxon>Pseudomonadota</taxon>
        <taxon>Gammaproteobacteria</taxon>
        <taxon>Pseudomonadales</taxon>
        <taxon>Pseudomonadaceae</taxon>
        <taxon>Pseudomonas</taxon>
    </lineage>
</organism>
<gene>
    <name evidence="1" type="ORF">PP4_42070</name>
</gene>
<evidence type="ECO:0000313" key="2">
    <source>
        <dbReference type="Proteomes" id="UP000016702"/>
    </source>
</evidence>
<proteinExistence type="predicted"/>
<keyword evidence="2" id="KW-1185">Reference proteome</keyword>